<dbReference type="EMBL" id="JAFDVD010000021">
    <property type="protein sequence ID" value="MBM6402168.1"/>
    <property type="molecule type" value="Genomic_DNA"/>
</dbReference>
<reference evidence="1" key="1">
    <citation type="submission" date="2021-02" db="EMBL/GenBank/DDBJ databases">
        <title>Phycicoccus sp. MQZ13P-5T, whole genome shotgun sequence.</title>
        <authorList>
            <person name="Tuo L."/>
        </authorList>
    </citation>
    <scope>NUCLEOTIDE SEQUENCE</scope>
    <source>
        <strain evidence="1">MQZ13P-5</strain>
    </source>
</reference>
<evidence type="ECO:0000313" key="1">
    <source>
        <dbReference type="EMBL" id="MBM6402168.1"/>
    </source>
</evidence>
<evidence type="ECO:0000313" key="2">
    <source>
        <dbReference type="Proteomes" id="UP001430172"/>
    </source>
</evidence>
<proteinExistence type="predicted"/>
<sequence>MEPIAEPRSNTKDPDEVLAQTVASHAGWQIDGQGHIYDKDGVFVSKSLTSAAAVMRELGWFTPRGSEATGINWRQLHGVDDVATAVRHASPRA</sequence>
<dbReference type="Proteomes" id="UP001430172">
    <property type="component" value="Unassembled WGS sequence"/>
</dbReference>
<comment type="caution">
    <text evidence="1">The sequence shown here is derived from an EMBL/GenBank/DDBJ whole genome shotgun (WGS) entry which is preliminary data.</text>
</comment>
<name>A0ABS2CQK3_9MICO</name>
<keyword evidence="2" id="KW-1185">Reference proteome</keyword>
<protein>
    <submittedName>
        <fullName evidence="1">Uncharacterized protein</fullName>
    </submittedName>
</protein>
<accession>A0ABS2CQK3</accession>
<organism evidence="1 2">
    <name type="scientific">Phycicoccus sonneratiae</name>
    <dbReference type="NCBI Taxonomy" id="2807628"/>
    <lineage>
        <taxon>Bacteria</taxon>
        <taxon>Bacillati</taxon>
        <taxon>Actinomycetota</taxon>
        <taxon>Actinomycetes</taxon>
        <taxon>Micrococcales</taxon>
        <taxon>Intrasporangiaceae</taxon>
        <taxon>Phycicoccus</taxon>
    </lineage>
</organism>
<dbReference type="RefSeq" id="WP_204132633.1">
    <property type="nucleotide sequence ID" value="NZ_JAFDVD010000021.1"/>
</dbReference>
<gene>
    <name evidence="1" type="ORF">JQN70_17365</name>
</gene>